<gene>
    <name evidence="4" type="ORF">EV691_101368</name>
</gene>
<dbReference type="CDD" id="cd07185">
    <property type="entry name" value="OmpA_C-like"/>
    <property type="match status" value="1"/>
</dbReference>
<dbReference type="InterPro" id="IPR036737">
    <property type="entry name" value="OmpA-like_sf"/>
</dbReference>
<name>A0A4R1Q2Z9_9GAMM</name>
<comment type="caution">
    <text evidence="4">The sequence shown here is derived from an EMBL/GenBank/DDBJ whole genome shotgun (WGS) entry which is preliminary data.</text>
</comment>
<dbReference type="Gene3D" id="3.30.1330.60">
    <property type="entry name" value="OmpA-like domain"/>
    <property type="match status" value="1"/>
</dbReference>
<evidence type="ECO:0000313" key="5">
    <source>
        <dbReference type="Proteomes" id="UP000295169"/>
    </source>
</evidence>
<dbReference type="SUPFAM" id="SSF103088">
    <property type="entry name" value="OmpA-like"/>
    <property type="match status" value="1"/>
</dbReference>
<evidence type="ECO:0000256" key="2">
    <source>
        <dbReference type="SAM" id="SignalP"/>
    </source>
</evidence>
<keyword evidence="1" id="KW-0472">Membrane</keyword>
<dbReference type="PROSITE" id="PS51257">
    <property type="entry name" value="PROKAR_LIPOPROTEIN"/>
    <property type="match status" value="1"/>
</dbReference>
<evidence type="ECO:0000256" key="1">
    <source>
        <dbReference type="PROSITE-ProRule" id="PRU00473"/>
    </source>
</evidence>
<evidence type="ECO:0000259" key="3">
    <source>
        <dbReference type="PROSITE" id="PS51123"/>
    </source>
</evidence>
<evidence type="ECO:0000313" key="4">
    <source>
        <dbReference type="EMBL" id="TCL34926.1"/>
    </source>
</evidence>
<feature type="chain" id="PRO_5020228381" evidence="2">
    <location>
        <begin position="18"/>
        <end position="214"/>
    </location>
</feature>
<dbReference type="PROSITE" id="PS51123">
    <property type="entry name" value="OMPA_2"/>
    <property type="match status" value="1"/>
</dbReference>
<dbReference type="InterPro" id="IPR050330">
    <property type="entry name" value="Bact_OuterMem_StrucFunc"/>
</dbReference>
<reference evidence="4 5" key="1">
    <citation type="submission" date="2019-03" db="EMBL/GenBank/DDBJ databases">
        <title>Genomic Encyclopedia of Type Strains, Phase IV (KMG-IV): sequencing the most valuable type-strain genomes for metagenomic binning, comparative biology and taxonomic classification.</title>
        <authorList>
            <person name="Goeker M."/>
        </authorList>
    </citation>
    <scope>NUCLEOTIDE SEQUENCE [LARGE SCALE GENOMIC DNA]</scope>
    <source>
        <strain evidence="4 5">DSM 2286</strain>
    </source>
</reference>
<accession>A0A4R1Q2Z9</accession>
<dbReference type="PANTHER" id="PTHR30329">
    <property type="entry name" value="STATOR ELEMENT OF FLAGELLAR MOTOR COMPLEX"/>
    <property type="match status" value="1"/>
</dbReference>
<dbReference type="Pfam" id="PF00691">
    <property type="entry name" value="OmpA"/>
    <property type="match status" value="1"/>
</dbReference>
<protein>
    <submittedName>
        <fullName evidence="4">Outer membrane protein OmpA-like peptidoglycan-associated protein</fullName>
    </submittedName>
</protein>
<proteinExistence type="predicted"/>
<dbReference type="EMBL" id="SMMU01000001">
    <property type="protein sequence ID" value="TCL34926.1"/>
    <property type="molecule type" value="Genomic_DNA"/>
</dbReference>
<dbReference type="RefSeq" id="WP_131297772.1">
    <property type="nucleotide sequence ID" value="NZ_JBHLST010000028.1"/>
</dbReference>
<feature type="domain" description="OmpA-like" evidence="3">
    <location>
        <begin position="73"/>
        <end position="191"/>
    </location>
</feature>
<feature type="signal peptide" evidence="2">
    <location>
        <begin position="1"/>
        <end position="17"/>
    </location>
</feature>
<dbReference type="PANTHER" id="PTHR30329:SF20">
    <property type="entry name" value="EXPORTED PROTEIN"/>
    <property type="match status" value="1"/>
</dbReference>
<sequence length="214" mass="23050">MKLLIKSSTLILCMAMAACSSSGKPERYVTRTAKPVSPAAKLESRASRVWTAEHEARVREAVKGSQFEVERRGDLLVVTAPVDGSFNPDRPSMLLVATLGPLSRVAKLVAQDREVAVLLLGHGDSSGSPALTLKLSQERAQSMASIFRMSGLHHDRLMYKGMGDDAPRASNDSKDGRSLNRRVEMFLATRGSLPTVLAQYGAPGGRMVASDQAK</sequence>
<dbReference type="AlphaFoldDB" id="A0A4R1Q2Z9"/>
<dbReference type="InterPro" id="IPR006665">
    <property type="entry name" value="OmpA-like"/>
</dbReference>
<dbReference type="GO" id="GO:0016020">
    <property type="term" value="C:membrane"/>
    <property type="evidence" value="ECO:0007669"/>
    <property type="project" value="UniProtKB-UniRule"/>
</dbReference>
<dbReference type="Proteomes" id="UP000295169">
    <property type="component" value="Unassembled WGS sequence"/>
</dbReference>
<keyword evidence="2" id="KW-0732">Signal</keyword>
<organism evidence="4 5">
    <name type="scientific">Azotobacter chroococcum</name>
    <dbReference type="NCBI Taxonomy" id="353"/>
    <lineage>
        <taxon>Bacteria</taxon>
        <taxon>Pseudomonadati</taxon>
        <taxon>Pseudomonadota</taxon>
        <taxon>Gammaproteobacteria</taxon>
        <taxon>Pseudomonadales</taxon>
        <taxon>Pseudomonadaceae</taxon>
        <taxon>Azotobacter</taxon>
    </lineage>
</organism>